<dbReference type="GeneID" id="111847622"/>
<dbReference type="RefSeq" id="XP_023674745.1">
    <property type="nucleotide sequence ID" value="XM_023818977.2"/>
</dbReference>
<feature type="compositionally biased region" description="Polar residues" evidence="1">
    <location>
        <begin position="291"/>
        <end position="304"/>
    </location>
</feature>
<feature type="region of interest" description="Disordered" evidence="1">
    <location>
        <begin position="1"/>
        <end position="56"/>
    </location>
</feature>
<proteinExistence type="predicted"/>
<dbReference type="PANTHER" id="PTHR35441">
    <property type="entry name" value="CIRCADIAN-ASSOCIATED TRANSCRIPTIONAL REPRESSOR"/>
    <property type="match status" value="1"/>
</dbReference>
<name>A0A3B3R2A2_9TELE</name>
<protein>
    <submittedName>
        <fullName evidence="2">Uncharacterized LOC111847622</fullName>
    </submittedName>
</protein>
<dbReference type="GO" id="GO:0000978">
    <property type="term" value="F:RNA polymerase II cis-regulatory region sequence-specific DNA binding"/>
    <property type="evidence" value="ECO:0007669"/>
    <property type="project" value="TreeGrafter"/>
</dbReference>
<dbReference type="PANTHER" id="PTHR35441:SF2">
    <property type="entry name" value="CIRCADIAN-ASSOCIATED TRANSCRIPTIONAL REPRESSOR"/>
    <property type="match status" value="1"/>
</dbReference>
<reference evidence="2" key="1">
    <citation type="submission" date="2025-08" db="UniProtKB">
        <authorList>
            <consortium name="Ensembl"/>
        </authorList>
    </citation>
    <scope>IDENTIFICATION</scope>
</reference>
<evidence type="ECO:0000313" key="3">
    <source>
        <dbReference type="Proteomes" id="UP000261540"/>
    </source>
</evidence>
<organism evidence="2 3">
    <name type="scientific">Paramormyrops kingsleyae</name>
    <dbReference type="NCBI Taxonomy" id="1676925"/>
    <lineage>
        <taxon>Eukaryota</taxon>
        <taxon>Metazoa</taxon>
        <taxon>Chordata</taxon>
        <taxon>Craniata</taxon>
        <taxon>Vertebrata</taxon>
        <taxon>Euteleostomi</taxon>
        <taxon>Actinopterygii</taxon>
        <taxon>Neopterygii</taxon>
        <taxon>Teleostei</taxon>
        <taxon>Osteoglossocephala</taxon>
        <taxon>Osteoglossomorpha</taxon>
        <taxon>Osteoglossiformes</taxon>
        <taxon>Mormyridae</taxon>
        <taxon>Paramormyrops</taxon>
    </lineage>
</organism>
<sequence length="350" mass="37794">MSASHSGGSADWLTGADGDGLFGPDREQVSSRRMTRSPTSAQEPHCEPHEAQQGGRRAVDYNNASCGCPSSSTWISDGDGHALPGCQRNSGSLCPPVPRDVLPENARLTRKRLSDSVRPGQSELPTDGNKLFAHKCSELQCYIPPLSSILNGLRSGRYRQRLTSFQESVAMDRIQRIMGVLQNRCMGEKYVSIILKVEEMLKNWFPKVKPGEQGDMGQEEMALPKKQKLCVGSPARSVPPAHRGPIGASPSHIETSLLGPCFSTRTKWLHMSPICSPAVESPPGRLPSADQDLTQDSAISSSTDIRTDTPPPGRPPPAKINAPCLERLLKSTDSIITCRATGGASESSWS</sequence>
<dbReference type="OrthoDB" id="9949430at2759"/>
<dbReference type="GO" id="GO:0032922">
    <property type="term" value="P:circadian regulation of gene expression"/>
    <property type="evidence" value="ECO:0007669"/>
    <property type="project" value="InterPro"/>
</dbReference>
<dbReference type="Pfam" id="PF15673">
    <property type="entry name" value="Ciart"/>
    <property type="match status" value="1"/>
</dbReference>
<dbReference type="AlphaFoldDB" id="A0A3B3R2A2"/>
<evidence type="ECO:0000313" key="2">
    <source>
        <dbReference type="Ensembl" id="ENSPKIP00000012892.1"/>
    </source>
</evidence>
<dbReference type="InterPro" id="IPR031373">
    <property type="entry name" value="Ciart"/>
</dbReference>
<reference evidence="2" key="2">
    <citation type="submission" date="2025-09" db="UniProtKB">
        <authorList>
            <consortium name="Ensembl"/>
        </authorList>
    </citation>
    <scope>IDENTIFICATION</scope>
</reference>
<dbReference type="GO" id="GO:0005634">
    <property type="term" value="C:nucleus"/>
    <property type="evidence" value="ECO:0007669"/>
    <property type="project" value="TreeGrafter"/>
</dbReference>
<evidence type="ECO:0000256" key="1">
    <source>
        <dbReference type="SAM" id="MobiDB-lite"/>
    </source>
</evidence>
<dbReference type="GO" id="GO:0045892">
    <property type="term" value="P:negative regulation of DNA-templated transcription"/>
    <property type="evidence" value="ECO:0007669"/>
    <property type="project" value="TreeGrafter"/>
</dbReference>
<feature type="compositionally biased region" description="Pro residues" evidence="1">
    <location>
        <begin position="309"/>
        <end position="318"/>
    </location>
</feature>
<feature type="region of interest" description="Disordered" evidence="1">
    <location>
        <begin position="279"/>
        <end position="321"/>
    </location>
</feature>
<dbReference type="KEGG" id="pki:111847622"/>
<dbReference type="Proteomes" id="UP000261540">
    <property type="component" value="Unplaced"/>
</dbReference>
<keyword evidence="3" id="KW-1185">Reference proteome</keyword>
<dbReference type="Ensembl" id="ENSPKIT00000037297.1">
    <property type="protein sequence ID" value="ENSPKIP00000012892.1"/>
    <property type="gene ID" value="ENSPKIG00000000525.1"/>
</dbReference>
<accession>A0A3B3R2A2</accession>
<dbReference type="GeneTree" id="ENSGT00940000164936"/>